<proteinExistence type="predicted"/>
<comment type="caution">
    <text evidence="1">The sequence shown here is derived from an EMBL/GenBank/DDBJ whole genome shotgun (WGS) entry which is preliminary data.</text>
</comment>
<sequence length="179" mass="20482">MWNRVTAHMRDNADNPVGLVDTNPILDTQSYIVDFADGNQAKLTANLIAETILFIKFIDHRRLNNAIEHSDQMLIRPDSRTYLKTFHHRLATMLPMEGYLIFHFGTDFNFGTDLPQTVDETLDLDLTNGNTLWAARIAMEIKTSRVALQPMSPYLFGTRKSLVIWYLTSPLMTLPIQPT</sequence>
<gene>
    <name evidence="1" type="ORF">ACHAXA_004956</name>
</gene>
<keyword evidence="2" id="KW-1185">Reference proteome</keyword>
<accession>A0ABD3RS40</accession>
<protein>
    <submittedName>
        <fullName evidence="1">Uncharacterized protein</fullName>
    </submittedName>
</protein>
<name>A0ABD3RS40_9STRA</name>
<evidence type="ECO:0000313" key="2">
    <source>
        <dbReference type="Proteomes" id="UP001530377"/>
    </source>
</evidence>
<organism evidence="1 2">
    <name type="scientific">Cyclostephanos tholiformis</name>
    <dbReference type="NCBI Taxonomy" id="382380"/>
    <lineage>
        <taxon>Eukaryota</taxon>
        <taxon>Sar</taxon>
        <taxon>Stramenopiles</taxon>
        <taxon>Ochrophyta</taxon>
        <taxon>Bacillariophyta</taxon>
        <taxon>Coscinodiscophyceae</taxon>
        <taxon>Thalassiosirophycidae</taxon>
        <taxon>Stephanodiscales</taxon>
        <taxon>Stephanodiscaceae</taxon>
        <taxon>Cyclostephanos</taxon>
    </lineage>
</organism>
<dbReference type="AlphaFoldDB" id="A0ABD3RS40"/>
<evidence type="ECO:0000313" key="1">
    <source>
        <dbReference type="EMBL" id="KAL3815754.1"/>
    </source>
</evidence>
<dbReference type="EMBL" id="JALLPB020000185">
    <property type="protein sequence ID" value="KAL3815754.1"/>
    <property type="molecule type" value="Genomic_DNA"/>
</dbReference>
<dbReference type="Proteomes" id="UP001530377">
    <property type="component" value="Unassembled WGS sequence"/>
</dbReference>
<reference evidence="1 2" key="1">
    <citation type="submission" date="2024-10" db="EMBL/GenBank/DDBJ databases">
        <title>Updated reference genomes for cyclostephanoid diatoms.</title>
        <authorList>
            <person name="Roberts W.R."/>
            <person name="Alverson A.J."/>
        </authorList>
    </citation>
    <scope>NUCLEOTIDE SEQUENCE [LARGE SCALE GENOMIC DNA]</scope>
    <source>
        <strain evidence="1 2">AJA228-03</strain>
    </source>
</reference>